<dbReference type="Proteomes" id="UP001221413">
    <property type="component" value="Unassembled WGS sequence"/>
</dbReference>
<dbReference type="GO" id="GO:0008270">
    <property type="term" value="F:zinc ion binding"/>
    <property type="evidence" value="ECO:0007669"/>
    <property type="project" value="UniProtKB-KW"/>
</dbReference>
<feature type="compositionally biased region" description="Polar residues" evidence="5">
    <location>
        <begin position="41"/>
        <end position="55"/>
    </location>
</feature>
<evidence type="ECO:0000256" key="1">
    <source>
        <dbReference type="ARBA" id="ARBA00022723"/>
    </source>
</evidence>
<gene>
    <name evidence="7" type="ORF">Dda_2161</name>
</gene>
<feature type="compositionally biased region" description="Polar residues" evidence="5">
    <location>
        <begin position="210"/>
        <end position="225"/>
    </location>
</feature>
<dbReference type="Pfam" id="PF25299">
    <property type="entry name" value="ZZ_ADA2"/>
    <property type="match status" value="1"/>
</dbReference>
<keyword evidence="8" id="KW-1185">Reference proteome</keyword>
<sequence length="480" mass="54237">MMRGAKVDAGGPAETVGLGGLRLTHETSGAREYVPFGSSPEYENSQARRSSVAANENLASSAPKVVRASQQSSNWYETQAVEPNPGNYQHEYLVRPAPVADEVTAKVEKPFKFFCDNCDREIGTDEPRIHCNDCEDYDSCSFCHLSGRMSGKHTSAHRFQIIKPSEQPGSKLQDKSTRSKSDQQARRTDGQNSNPTMATSPQSAIPHKPVQSSQSLSAGKSTTASGIREEQWGWLGRIKNGKKEISPQAKNLFNAIFDYIDNMYEPFGAGHLTAKKLMHARTFWLPPKAKKWWFDNAREAELEREDPRYLHYQSMLEDLLEEMDIDTGPSKYDRVDTSRSSRSSWNGWQIAQVKREEFYKLCTEHMFAFPNISWRETAAMIKAIPDAYKTLLPSGYPAETCFPARDHATDWRLTNLRGKYPTWSFLIYSTDARNSKASVLFKQRADKLVLPPGVIYRWYCPSSPRKGNRDNERSSAEATG</sequence>
<evidence type="ECO:0000313" key="8">
    <source>
        <dbReference type="Proteomes" id="UP001221413"/>
    </source>
</evidence>
<comment type="caution">
    <text evidence="7">The sequence shown here is derived from an EMBL/GenBank/DDBJ whole genome shotgun (WGS) entry which is preliminary data.</text>
</comment>
<feature type="compositionally biased region" description="Polar residues" evidence="5">
    <location>
        <begin position="190"/>
        <end position="203"/>
    </location>
</feature>
<organism evidence="7 8">
    <name type="scientific">Drechslerella dactyloides</name>
    <name type="common">Nematode-trapping fungus</name>
    <name type="synonym">Arthrobotrys dactyloides</name>
    <dbReference type="NCBI Taxonomy" id="74499"/>
    <lineage>
        <taxon>Eukaryota</taxon>
        <taxon>Fungi</taxon>
        <taxon>Dikarya</taxon>
        <taxon>Ascomycota</taxon>
        <taxon>Pezizomycotina</taxon>
        <taxon>Orbiliomycetes</taxon>
        <taxon>Orbiliales</taxon>
        <taxon>Orbiliaceae</taxon>
        <taxon>Drechslerella</taxon>
    </lineage>
</organism>
<dbReference type="CDD" id="cd02249">
    <property type="entry name" value="ZZ"/>
    <property type="match status" value="1"/>
</dbReference>
<evidence type="ECO:0000259" key="6">
    <source>
        <dbReference type="PROSITE" id="PS50135"/>
    </source>
</evidence>
<dbReference type="SUPFAM" id="SSF57850">
    <property type="entry name" value="RING/U-box"/>
    <property type="match status" value="1"/>
</dbReference>
<feature type="region of interest" description="Disordered" evidence="5">
    <location>
        <begin position="34"/>
        <end position="55"/>
    </location>
</feature>
<evidence type="ECO:0000313" key="7">
    <source>
        <dbReference type="EMBL" id="KAJ6263593.1"/>
    </source>
</evidence>
<name>A0AAD6J305_DREDA</name>
<evidence type="ECO:0000256" key="2">
    <source>
        <dbReference type="ARBA" id="ARBA00022771"/>
    </source>
</evidence>
<dbReference type="InterPro" id="IPR043145">
    <property type="entry name" value="Znf_ZZ_sf"/>
</dbReference>
<dbReference type="EMBL" id="JAQGDS010000002">
    <property type="protein sequence ID" value="KAJ6263593.1"/>
    <property type="molecule type" value="Genomic_DNA"/>
</dbReference>
<reference evidence="7" key="1">
    <citation type="submission" date="2023-01" db="EMBL/GenBank/DDBJ databases">
        <title>The chitinases involved in constricting ring structure development in the nematode-trapping fungus Drechslerella dactyloides.</title>
        <authorList>
            <person name="Wang R."/>
            <person name="Zhang L."/>
            <person name="Tang P."/>
            <person name="Li S."/>
            <person name="Liang L."/>
        </authorList>
    </citation>
    <scope>NUCLEOTIDE SEQUENCE</scope>
    <source>
        <strain evidence="7">YMF1.00031</strain>
    </source>
</reference>
<feature type="compositionally biased region" description="Basic and acidic residues" evidence="5">
    <location>
        <begin position="172"/>
        <end position="189"/>
    </location>
</feature>
<protein>
    <recommendedName>
        <fullName evidence="6">ZZ-type domain-containing protein</fullName>
    </recommendedName>
</protein>
<evidence type="ECO:0000256" key="3">
    <source>
        <dbReference type="ARBA" id="ARBA00022833"/>
    </source>
</evidence>
<keyword evidence="1" id="KW-0479">Metal-binding</keyword>
<dbReference type="PROSITE" id="PS50135">
    <property type="entry name" value="ZF_ZZ_2"/>
    <property type="match status" value="1"/>
</dbReference>
<keyword evidence="3" id="KW-0862">Zinc</keyword>
<dbReference type="InterPro" id="IPR000433">
    <property type="entry name" value="Znf_ZZ"/>
</dbReference>
<proteinExistence type="predicted"/>
<evidence type="ECO:0000256" key="4">
    <source>
        <dbReference type="PROSITE-ProRule" id="PRU00228"/>
    </source>
</evidence>
<dbReference type="Gene3D" id="3.30.60.90">
    <property type="match status" value="1"/>
</dbReference>
<keyword evidence="2 4" id="KW-0863">Zinc-finger</keyword>
<feature type="region of interest" description="Disordered" evidence="5">
    <location>
        <begin position="163"/>
        <end position="225"/>
    </location>
</feature>
<dbReference type="AlphaFoldDB" id="A0AAD6J305"/>
<evidence type="ECO:0000256" key="5">
    <source>
        <dbReference type="SAM" id="MobiDB-lite"/>
    </source>
</evidence>
<feature type="domain" description="ZZ-type" evidence="6">
    <location>
        <begin position="110"/>
        <end position="167"/>
    </location>
</feature>
<accession>A0AAD6J305</accession>